<dbReference type="EMBL" id="PDHS01000021">
    <property type="protein sequence ID" value="MQM29183.1"/>
    <property type="molecule type" value="Genomic_DNA"/>
</dbReference>
<evidence type="ECO:0008006" key="3">
    <source>
        <dbReference type="Google" id="ProtNLM"/>
    </source>
</evidence>
<dbReference type="Proteomes" id="UP000342300">
    <property type="component" value="Unassembled WGS sequence"/>
</dbReference>
<protein>
    <recommendedName>
        <fullName evidence="3">DUF2442 domain-containing protein</fullName>
    </recommendedName>
</protein>
<gene>
    <name evidence="1" type="ORF">CRU78_00955</name>
</gene>
<dbReference type="Gene3D" id="3.30.2020.40">
    <property type="entry name" value="Uncharacterised protein PF10387, DUF2442"/>
    <property type="match status" value="1"/>
</dbReference>
<reference evidence="1 2" key="1">
    <citation type="submission" date="2017-09" db="EMBL/GenBank/DDBJ databases">
        <title>Metagenomic Analysis Reveals Denitrifying Candidatus Accumulibacter and Flanking Population as a Source of N2O.</title>
        <authorList>
            <person name="Gao H."/>
            <person name="Mao Y."/>
            <person name="Zhao X."/>
            <person name="Liu W.-T."/>
            <person name="Zhang T."/>
            <person name="Wells G."/>
        </authorList>
    </citation>
    <scope>NUCLEOTIDE SEQUENCE [LARGE SCALE GENOMIC DNA]</scope>
    <source>
        <strain evidence="1">CANDO_2_IC</strain>
    </source>
</reference>
<evidence type="ECO:0000313" key="2">
    <source>
        <dbReference type="Proteomes" id="UP000342300"/>
    </source>
</evidence>
<organism evidence="1 2">
    <name type="scientific">Candidatus Accumulibacter phosphatis</name>
    <dbReference type="NCBI Taxonomy" id="327160"/>
    <lineage>
        <taxon>Bacteria</taxon>
        <taxon>Pseudomonadati</taxon>
        <taxon>Pseudomonadota</taxon>
        <taxon>Betaproteobacteria</taxon>
        <taxon>Candidatus Accumulibacter</taxon>
    </lineage>
</organism>
<evidence type="ECO:0000313" key="1">
    <source>
        <dbReference type="EMBL" id="MQM29183.1"/>
    </source>
</evidence>
<proteinExistence type="predicted"/>
<name>A0A6A7RNR8_9PROT</name>
<accession>A0A6A7RNR8</accession>
<comment type="caution">
    <text evidence="1">The sequence shown here is derived from an EMBL/GenBank/DDBJ whole genome shotgun (WGS) entry which is preliminary data.</text>
</comment>
<dbReference type="AlphaFoldDB" id="A0A6A7RNR8"/>
<sequence length="85" mass="9310">MKKHHEVDGIAIERGVLSLVVDGQRIQRDLKQISPALAAATEEAQKEFEVSPSGYGIHWTLIDEDISIDGLLGVAHHPTLSRRSA</sequence>
<dbReference type="InterPro" id="IPR018841">
    <property type="entry name" value="DUF2442"/>
</dbReference>
<dbReference type="Pfam" id="PF10387">
    <property type="entry name" value="DUF2442"/>
    <property type="match status" value="1"/>
</dbReference>